<evidence type="ECO:0000256" key="1">
    <source>
        <dbReference type="ARBA" id="ARBA00022500"/>
    </source>
</evidence>
<keyword evidence="5" id="KW-0472">Membrane</keyword>
<proteinExistence type="inferred from homology"/>
<dbReference type="GO" id="GO:0016020">
    <property type="term" value="C:membrane"/>
    <property type="evidence" value="ECO:0007669"/>
    <property type="project" value="InterPro"/>
</dbReference>
<evidence type="ECO:0000313" key="7">
    <source>
        <dbReference type="EMBL" id="ATC63052.1"/>
    </source>
</evidence>
<dbReference type="Proteomes" id="UP000217265">
    <property type="component" value="Chromosome"/>
</dbReference>
<feature type="compositionally biased region" description="Basic and acidic residues" evidence="4">
    <location>
        <begin position="467"/>
        <end position="481"/>
    </location>
</feature>
<gene>
    <name evidence="7" type="ORF">CMV30_03235</name>
</gene>
<feature type="transmembrane region" description="Helical" evidence="5">
    <location>
        <begin position="12"/>
        <end position="34"/>
    </location>
</feature>
<protein>
    <submittedName>
        <fullName evidence="7">Chemotaxis protein</fullName>
    </submittedName>
</protein>
<dbReference type="Pfam" id="PF00015">
    <property type="entry name" value="MCPsignal"/>
    <property type="match status" value="1"/>
</dbReference>
<keyword evidence="3" id="KW-0807">Transducer</keyword>
<dbReference type="AlphaFoldDB" id="A0A290QGN8"/>
<sequence>MRHWFSSVRGRLLAFAGAAMVALLVVALASAWFVRWTREADARIATSVSAGLRGSYSALEKLMTAQAVLQGMLRLKDADEIEAALEKYEKTDRESVAQILTFSPGLRAGLTALQEAGKAVIEQVITGNGAGALEVYVDRYNPRFAVCVLALRRHADEVERLAAVEMAERERADAQAMQIAAGVLLATLLALALGAWRFQRAISRPLADTAGKLDEVADALAQFAEEVNRSSQNLAEGASSQAASLQETSASLEEISSMTRRNADSAGRAKSSSAITRQAADAGTADMQALTSAMGAIKEASSNIGKIVKTIDEIAFQTNILALNAAVEAARAGESGAGFAVVADEVRNLAQRSAQAARESAEKIADSIERGETGVTLSAKVAEGLNQILGSARQVDDLIGEIATSSNEQSTGFSQIVTAVTQIDQVTQGNAAGAEENASVTTEMKREVAVLRAAIDDLRALLGGAAEGKRLGRDEAGDDSGKPGAGEVAKGTLESSDVKAK</sequence>
<keyword evidence="1" id="KW-0145">Chemotaxis</keyword>
<evidence type="ECO:0000259" key="6">
    <source>
        <dbReference type="PROSITE" id="PS50111"/>
    </source>
</evidence>
<feature type="transmembrane region" description="Helical" evidence="5">
    <location>
        <begin position="176"/>
        <end position="196"/>
    </location>
</feature>
<evidence type="ECO:0000256" key="2">
    <source>
        <dbReference type="ARBA" id="ARBA00029447"/>
    </source>
</evidence>
<evidence type="ECO:0000313" key="8">
    <source>
        <dbReference type="Proteomes" id="UP000217265"/>
    </source>
</evidence>
<dbReference type="OrthoDB" id="196085at2"/>
<organism evidence="7 8">
    <name type="scientific">Nibricoccus aquaticus</name>
    <dbReference type="NCBI Taxonomy" id="2576891"/>
    <lineage>
        <taxon>Bacteria</taxon>
        <taxon>Pseudomonadati</taxon>
        <taxon>Verrucomicrobiota</taxon>
        <taxon>Opitutia</taxon>
        <taxon>Opitutales</taxon>
        <taxon>Opitutaceae</taxon>
        <taxon>Nibricoccus</taxon>
    </lineage>
</organism>
<name>A0A290QGN8_9BACT</name>
<accession>A0A290QGN8</accession>
<dbReference type="InterPro" id="IPR051310">
    <property type="entry name" value="MCP_chemotaxis"/>
</dbReference>
<keyword evidence="8" id="KW-1185">Reference proteome</keyword>
<evidence type="ECO:0000256" key="3">
    <source>
        <dbReference type="PROSITE-ProRule" id="PRU00284"/>
    </source>
</evidence>
<evidence type="ECO:0000256" key="5">
    <source>
        <dbReference type="SAM" id="Phobius"/>
    </source>
</evidence>
<dbReference type="PANTHER" id="PTHR43531">
    <property type="entry name" value="PROTEIN ICFG"/>
    <property type="match status" value="1"/>
</dbReference>
<feature type="domain" description="Methyl-accepting transducer" evidence="6">
    <location>
        <begin position="216"/>
        <end position="445"/>
    </location>
</feature>
<dbReference type="SMART" id="SM00283">
    <property type="entry name" value="MA"/>
    <property type="match status" value="1"/>
</dbReference>
<feature type="region of interest" description="Disordered" evidence="4">
    <location>
        <begin position="258"/>
        <end position="277"/>
    </location>
</feature>
<dbReference type="InterPro" id="IPR004089">
    <property type="entry name" value="MCPsignal_dom"/>
</dbReference>
<comment type="similarity">
    <text evidence="2">Belongs to the methyl-accepting chemotaxis (MCP) protein family.</text>
</comment>
<dbReference type="Gene3D" id="1.10.287.950">
    <property type="entry name" value="Methyl-accepting chemotaxis protein"/>
    <property type="match status" value="1"/>
</dbReference>
<dbReference type="EMBL" id="CP023344">
    <property type="protein sequence ID" value="ATC63052.1"/>
    <property type="molecule type" value="Genomic_DNA"/>
</dbReference>
<dbReference type="RefSeq" id="WP_096054684.1">
    <property type="nucleotide sequence ID" value="NZ_CP023344.1"/>
</dbReference>
<feature type="region of interest" description="Disordered" evidence="4">
    <location>
        <begin position="466"/>
        <end position="501"/>
    </location>
</feature>
<evidence type="ECO:0000256" key="4">
    <source>
        <dbReference type="SAM" id="MobiDB-lite"/>
    </source>
</evidence>
<keyword evidence="5" id="KW-1133">Transmembrane helix</keyword>
<dbReference type="PANTHER" id="PTHR43531:SF11">
    <property type="entry name" value="METHYL-ACCEPTING CHEMOTAXIS PROTEIN 3"/>
    <property type="match status" value="1"/>
</dbReference>
<dbReference type="SUPFAM" id="SSF58104">
    <property type="entry name" value="Methyl-accepting chemotaxis protein (MCP) signaling domain"/>
    <property type="match status" value="1"/>
</dbReference>
<dbReference type="GO" id="GO:0007165">
    <property type="term" value="P:signal transduction"/>
    <property type="evidence" value="ECO:0007669"/>
    <property type="project" value="UniProtKB-KW"/>
</dbReference>
<dbReference type="PROSITE" id="PS50111">
    <property type="entry name" value="CHEMOTAXIS_TRANSDUC_2"/>
    <property type="match status" value="1"/>
</dbReference>
<dbReference type="GO" id="GO:0006935">
    <property type="term" value="P:chemotaxis"/>
    <property type="evidence" value="ECO:0007669"/>
    <property type="project" value="UniProtKB-KW"/>
</dbReference>
<dbReference type="KEGG" id="vbh:CMV30_03235"/>
<keyword evidence="5" id="KW-0812">Transmembrane</keyword>
<reference evidence="7 8" key="1">
    <citation type="submission" date="2017-09" db="EMBL/GenBank/DDBJ databases">
        <title>Complete genome sequence of Verrucomicrobial strain HZ-65, isolated from freshwater.</title>
        <authorList>
            <person name="Choi A."/>
        </authorList>
    </citation>
    <scope>NUCLEOTIDE SEQUENCE [LARGE SCALE GENOMIC DNA]</scope>
    <source>
        <strain evidence="7 8">HZ-65</strain>
    </source>
</reference>